<comment type="caution">
    <text evidence="1">The sequence shown here is derived from an EMBL/GenBank/DDBJ whole genome shotgun (WGS) entry which is preliminary data.</text>
</comment>
<proteinExistence type="predicted"/>
<accession>A0A5J4T9P4</accession>
<reference evidence="1 2" key="1">
    <citation type="submission" date="2019-03" db="EMBL/GenBank/DDBJ databases">
        <title>Single cell metagenomics reveals metabolic interactions within the superorganism composed of flagellate Streblomastix strix and complex community of Bacteroidetes bacteria on its surface.</title>
        <authorList>
            <person name="Treitli S.C."/>
            <person name="Kolisko M."/>
            <person name="Husnik F."/>
            <person name="Keeling P."/>
            <person name="Hampl V."/>
        </authorList>
    </citation>
    <scope>NUCLEOTIDE SEQUENCE [LARGE SCALE GENOMIC DNA]</scope>
    <source>
        <strain evidence="1">ST1C</strain>
    </source>
</reference>
<gene>
    <name evidence="1" type="ORF">EZS28_049526</name>
</gene>
<evidence type="ECO:0000313" key="1">
    <source>
        <dbReference type="EMBL" id="KAA6354947.1"/>
    </source>
</evidence>
<dbReference type="AlphaFoldDB" id="A0A5J4T9P4"/>
<evidence type="ECO:0000313" key="2">
    <source>
        <dbReference type="Proteomes" id="UP000324800"/>
    </source>
</evidence>
<name>A0A5J4T9P4_9EUKA</name>
<sequence length="55" mass="6192">MVLLALNKNVLESTATKTSNKKGKVLLGLDIHIREDNEIVKVHEHDKGSRVSHKF</sequence>
<organism evidence="1 2">
    <name type="scientific">Streblomastix strix</name>
    <dbReference type="NCBI Taxonomy" id="222440"/>
    <lineage>
        <taxon>Eukaryota</taxon>
        <taxon>Metamonada</taxon>
        <taxon>Preaxostyla</taxon>
        <taxon>Oxymonadida</taxon>
        <taxon>Streblomastigidae</taxon>
        <taxon>Streblomastix</taxon>
    </lineage>
</organism>
<dbReference type="EMBL" id="SNRW01035436">
    <property type="protein sequence ID" value="KAA6354947.1"/>
    <property type="molecule type" value="Genomic_DNA"/>
</dbReference>
<dbReference type="Proteomes" id="UP000324800">
    <property type="component" value="Unassembled WGS sequence"/>
</dbReference>
<protein>
    <submittedName>
        <fullName evidence="1">Uncharacterized protein</fullName>
    </submittedName>
</protein>
<feature type="non-terminal residue" evidence="1">
    <location>
        <position position="55"/>
    </location>
</feature>